<comment type="caution">
    <text evidence="1">The sequence shown here is derived from an EMBL/GenBank/DDBJ whole genome shotgun (WGS) entry which is preliminary data.</text>
</comment>
<sequence>MFVESPVAHSRTFSASRLVINIAIFPAAVAAPSLSSPYENTDNILKVCSNTDNLKVCRQSQTVYSDGAPLGGVRSRLWARGIYGH</sequence>
<name>A0ACC3SXI6_LIPKO</name>
<evidence type="ECO:0000313" key="2">
    <source>
        <dbReference type="Proteomes" id="UP001433508"/>
    </source>
</evidence>
<protein>
    <submittedName>
        <fullName evidence="1">Uncharacterized protein</fullName>
    </submittedName>
</protein>
<dbReference type="Proteomes" id="UP001433508">
    <property type="component" value="Unassembled WGS sequence"/>
</dbReference>
<accession>A0ACC3SXI6</accession>
<organism evidence="1 2">
    <name type="scientific">Lipomyces kononenkoae</name>
    <name type="common">Yeast</name>
    <dbReference type="NCBI Taxonomy" id="34357"/>
    <lineage>
        <taxon>Eukaryota</taxon>
        <taxon>Fungi</taxon>
        <taxon>Dikarya</taxon>
        <taxon>Ascomycota</taxon>
        <taxon>Saccharomycotina</taxon>
        <taxon>Lipomycetes</taxon>
        <taxon>Lipomycetales</taxon>
        <taxon>Lipomycetaceae</taxon>
        <taxon>Lipomyces</taxon>
    </lineage>
</organism>
<dbReference type="EMBL" id="MU971398">
    <property type="protein sequence ID" value="KAK9236000.1"/>
    <property type="molecule type" value="Genomic_DNA"/>
</dbReference>
<keyword evidence="2" id="KW-1185">Reference proteome</keyword>
<evidence type="ECO:0000313" key="1">
    <source>
        <dbReference type="EMBL" id="KAK9236000.1"/>
    </source>
</evidence>
<gene>
    <name evidence="1" type="ORF">V1525DRAFT_236908</name>
</gene>
<proteinExistence type="predicted"/>
<reference evidence="2" key="1">
    <citation type="journal article" date="2024" name="Front. Bioeng. Biotechnol.">
        <title>Genome-scale model development and genomic sequencing of the oleaginous clade Lipomyces.</title>
        <authorList>
            <person name="Czajka J.J."/>
            <person name="Han Y."/>
            <person name="Kim J."/>
            <person name="Mondo S.J."/>
            <person name="Hofstad B.A."/>
            <person name="Robles A."/>
            <person name="Haridas S."/>
            <person name="Riley R."/>
            <person name="LaButti K."/>
            <person name="Pangilinan J."/>
            <person name="Andreopoulos W."/>
            <person name="Lipzen A."/>
            <person name="Yan J."/>
            <person name="Wang M."/>
            <person name="Ng V."/>
            <person name="Grigoriev I.V."/>
            <person name="Spatafora J.W."/>
            <person name="Magnuson J.K."/>
            <person name="Baker S.E."/>
            <person name="Pomraning K.R."/>
        </authorList>
    </citation>
    <scope>NUCLEOTIDE SEQUENCE [LARGE SCALE GENOMIC DNA]</scope>
    <source>
        <strain evidence="2">CBS 7786</strain>
    </source>
</reference>